<proteinExistence type="predicted"/>
<reference evidence="5" key="1">
    <citation type="submission" date="2013-02" db="EMBL/GenBank/DDBJ databases">
        <title>The Genome Sequence of Acinetobacter sp. NIPH 236.</title>
        <authorList>
            <consortium name="The Broad Institute Genome Sequencing Platform"/>
            <consortium name="The Broad Institute Genome Sequencing Center for Infectious Disease"/>
            <person name="Cerqueira G."/>
            <person name="Feldgarden M."/>
            <person name="Courvalin P."/>
            <person name="Perichon B."/>
            <person name="Grillot-Courvalin C."/>
            <person name="Clermont D."/>
            <person name="Rocha E."/>
            <person name="Yoon E.-J."/>
            <person name="Nemec A."/>
            <person name="Walker B."/>
            <person name="Young S.K."/>
            <person name="Zeng Q."/>
            <person name="Gargeya S."/>
            <person name="Fitzgerald M."/>
            <person name="Haas B."/>
            <person name="Abouelleil A."/>
            <person name="Alvarado L."/>
            <person name="Arachchi H.M."/>
            <person name="Berlin A.M."/>
            <person name="Chapman S.B."/>
            <person name="Dewar J."/>
            <person name="Goldberg J."/>
            <person name="Griggs A."/>
            <person name="Gujja S."/>
            <person name="Hansen M."/>
            <person name="Howarth C."/>
            <person name="Imamovic A."/>
            <person name="Larimer J."/>
            <person name="McCowan C."/>
            <person name="Murphy C."/>
            <person name="Neiman D."/>
            <person name="Pearson M."/>
            <person name="Priest M."/>
            <person name="Roberts A."/>
            <person name="Saif S."/>
            <person name="Shea T."/>
            <person name="Sisk P."/>
            <person name="Sykes S."/>
            <person name="Wortman J."/>
            <person name="Nusbaum C."/>
            <person name="Birren B."/>
        </authorList>
    </citation>
    <scope>NUCLEOTIDE SEQUENCE [LARGE SCALE GENOMIC DNA]</scope>
    <source>
        <strain evidence="5">NIPH 236</strain>
    </source>
</reference>
<accession>A0ABP2TV13</accession>
<dbReference type="Pfam" id="PF25202">
    <property type="entry name" value="DUF7834"/>
    <property type="match status" value="1"/>
</dbReference>
<dbReference type="InterPro" id="IPR004919">
    <property type="entry name" value="GmrSD_N"/>
</dbReference>
<evidence type="ECO:0000256" key="1">
    <source>
        <dbReference type="SAM" id="Coils"/>
    </source>
</evidence>
<evidence type="ECO:0000313" key="4">
    <source>
        <dbReference type="EMBL" id="ENU26124.1"/>
    </source>
</evidence>
<reference evidence="4 5" key="2">
    <citation type="journal article" date="2016" name="Int. J. Syst. Evol. Microbiol.">
        <title>Taxonomy of haemolytic and/or proteolytic strains of the genus Acinetobacter with the proposal of Acinetobacter courvalinii sp. nov. (genomic species 14 sensu Bouvet &amp; Jeanjean), Acinetobacter dispersus sp. nov. (genomic species 17), Acinetobacter modestus sp. nov., Acinetobacter proteolyticus sp. nov. and Acinetobacter vivianii sp. nov.</title>
        <authorList>
            <person name="Nemec A."/>
            <person name="Radolfova-Krizova L."/>
            <person name="Maixnerova M."/>
            <person name="Vrestiakova E."/>
            <person name="Jezek P."/>
            <person name="Sedo O."/>
        </authorList>
    </citation>
    <scope>NUCLEOTIDE SEQUENCE [LARGE SCALE GENOMIC DNA]</scope>
    <source>
        <strain evidence="4 5">NIPH 236</strain>
    </source>
</reference>
<evidence type="ECO:0000259" key="3">
    <source>
        <dbReference type="Pfam" id="PF25202"/>
    </source>
</evidence>
<feature type="domain" description="DUF7834" evidence="3">
    <location>
        <begin position="213"/>
        <end position="453"/>
    </location>
</feature>
<evidence type="ECO:0008006" key="6">
    <source>
        <dbReference type="Google" id="ProtNLM"/>
    </source>
</evidence>
<evidence type="ECO:0000313" key="5">
    <source>
        <dbReference type="Proteomes" id="UP000013190"/>
    </source>
</evidence>
<dbReference type="EMBL" id="APOJ01000027">
    <property type="protein sequence ID" value="ENU26124.1"/>
    <property type="molecule type" value="Genomic_DNA"/>
</dbReference>
<dbReference type="PANTHER" id="PTHR35149">
    <property type="entry name" value="SLL5132 PROTEIN"/>
    <property type="match status" value="1"/>
</dbReference>
<organism evidence="4 5">
    <name type="scientific">Acinetobacter modestus</name>
    <dbReference type="NCBI Taxonomy" id="1776740"/>
    <lineage>
        <taxon>Bacteria</taxon>
        <taxon>Pseudomonadati</taxon>
        <taxon>Pseudomonadota</taxon>
        <taxon>Gammaproteobacteria</taxon>
        <taxon>Moraxellales</taxon>
        <taxon>Moraxellaceae</taxon>
        <taxon>Acinetobacter</taxon>
    </lineage>
</organism>
<feature type="coiled-coil region" evidence="1">
    <location>
        <begin position="98"/>
        <end position="125"/>
    </location>
</feature>
<gene>
    <name evidence="4" type="ORF">F992_02457</name>
</gene>
<feature type="domain" description="GmrSD restriction endonucleases N-terminal" evidence="2">
    <location>
        <begin position="19"/>
        <end position="201"/>
    </location>
</feature>
<evidence type="ECO:0000259" key="2">
    <source>
        <dbReference type="Pfam" id="PF03235"/>
    </source>
</evidence>
<dbReference type="RefSeq" id="WP_004663002.1">
    <property type="nucleotide sequence ID" value="NZ_BMDV01000001.1"/>
</dbReference>
<dbReference type="GeneID" id="92835820"/>
<keyword evidence="5" id="KW-1185">Reference proteome</keyword>
<dbReference type="PANTHER" id="PTHR35149:SF1">
    <property type="entry name" value="DUF5655 DOMAIN-CONTAINING PROTEIN"/>
    <property type="match status" value="1"/>
</dbReference>
<protein>
    <recommendedName>
        <fullName evidence="6">DUF262 domain-containing protein</fullName>
    </recommendedName>
</protein>
<dbReference type="Proteomes" id="UP000013190">
    <property type="component" value="Unassembled WGS sequence"/>
</dbReference>
<keyword evidence="1" id="KW-0175">Coiled coil</keyword>
<comment type="caution">
    <text evidence="4">The sequence shown here is derived from an EMBL/GenBank/DDBJ whole genome shotgun (WGS) entry which is preliminary data.</text>
</comment>
<dbReference type="InterPro" id="IPR057156">
    <property type="entry name" value="DUF7834"/>
</dbReference>
<dbReference type="Pfam" id="PF03235">
    <property type="entry name" value="GmrSD_N"/>
    <property type="match status" value="1"/>
</dbReference>
<sequence length="476" mass="56504">MAQHHVDQLKTGIWSVQELLLSLEQLSIPDYQRPYKWTEKNLNTLVNDIQEHKDKSAYRLGTIVLHSNPNDQNKNIDIVDGQQRTLTLMLLVWAAIQEQKLDLKREALKKELNEISEQINAFMTKQKFNSDISHYNIYQNFNAAKRIVSLQFSEQDIDFLLNHCEFAVFILDDVSEAFQFFDSQNARGRDLEPHDLLKAYHLREFSAQEQHLKAQTVAHWESLDSDHLAKLFSNYLFRIRLWSRGKSARYYNKDHVHLFKGIHLGQADQHPYLEPLRIAHYFIDDYNAQYQRQIDRQEMSFPFQLDQMIINGRRFFEMVEHYEKKISKVVDHQEQSEKVSIFGVTLQDRANRIIKILNSYYARNRDGDRYVRTLFDSALIFYIDKFATDRLSEAIEKIFIWAYHCRISQYSVQLATIDNYVLEKNIFSLLKYAQSPSELMGWSLPIVDKQEGTKVEPLITLFKELNYLKQEYHNEK</sequence>
<name>A0ABP2TV13_9GAMM</name>